<dbReference type="SFLD" id="SFLDS00003">
    <property type="entry name" value="Haloacid_Dehalogenase"/>
    <property type="match status" value="1"/>
</dbReference>
<comment type="caution">
    <text evidence="5">The sequence shown here is derived from an EMBL/GenBank/DDBJ whole genome shotgun (WGS) entry which is preliminary data.</text>
</comment>
<dbReference type="GO" id="GO:0044281">
    <property type="term" value="P:small molecule metabolic process"/>
    <property type="evidence" value="ECO:0007669"/>
    <property type="project" value="UniProtKB-ARBA"/>
</dbReference>
<dbReference type="EMBL" id="VBSP01000015">
    <property type="protein sequence ID" value="TLQ41514.1"/>
    <property type="molecule type" value="Genomic_DNA"/>
</dbReference>
<reference evidence="5 6" key="1">
    <citation type="submission" date="2019-05" db="EMBL/GenBank/DDBJ databases">
        <title>The metagenome of a microbial culture collection derived from dairy environment covers the genomic content of the human microbiome.</title>
        <authorList>
            <person name="Roder T."/>
            <person name="Wuthrich D."/>
            <person name="Sattari Z."/>
            <person name="Von Ah U."/>
            <person name="Bar C."/>
            <person name="Ronchi F."/>
            <person name="Macpherson A.J."/>
            <person name="Ganal-Vonarburg S.C."/>
            <person name="Bruggmann R."/>
            <person name="Vergeres G."/>
        </authorList>
    </citation>
    <scope>NUCLEOTIDE SEQUENCE [LARGE SCALE GENOMIC DNA]</scope>
    <source>
        <strain evidence="5 6">FAM 24227</strain>
    </source>
</reference>
<comment type="cofactor">
    <cofactor evidence="1">
        <name>Mg(2+)</name>
        <dbReference type="ChEBI" id="CHEBI:18420"/>
    </cofactor>
</comment>
<dbReference type="GO" id="GO:0016791">
    <property type="term" value="F:phosphatase activity"/>
    <property type="evidence" value="ECO:0007669"/>
    <property type="project" value="TreeGrafter"/>
</dbReference>
<dbReference type="InterPro" id="IPR006439">
    <property type="entry name" value="HAD-SF_hydro_IA"/>
</dbReference>
<gene>
    <name evidence="5" type="ORF">FEZ33_05550</name>
</gene>
<keyword evidence="3 5" id="KW-0378">Hydrolase</keyword>
<dbReference type="PANTHER" id="PTHR46470">
    <property type="entry name" value="N-ACYLNEURAMINATE-9-PHOSPHATASE"/>
    <property type="match status" value="1"/>
</dbReference>
<dbReference type="NCBIfam" id="TIGR01549">
    <property type="entry name" value="HAD-SF-IA-v1"/>
    <property type="match status" value="1"/>
</dbReference>
<dbReference type="RefSeq" id="WP_138404415.1">
    <property type="nucleotide sequence ID" value="NZ_VBSP01000015.1"/>
</dbReference>
<dbReference type="InterPro" id="IPR051400">
    <property type="entry name" value="HAD-like_hydrolase"/>
</dbReference>
<dbReference type="Proteomes" id="UP000306420">
    <property type="component" value="Unassembled WGS sequence"/>
</dbReference>
<name>A0A5R9DXK2_9LACT</name>
<evidence type="ECO:0000313" key="5">
    <source>
        <dbReference type="EMBL" id="TLQ41514.1"/>
    </source>
</evidence>
<dbReference type="Pfam" id="PF13419">
    <property type="entry name" value="HAD_2"/>
    <property type="match status" value="1"/>
</dbReference>
<sequence length="233" mass="27818">MKQIKAIGWDLDDTLYQRSDFYRAAFETMQKNVIHIHQSFETFYRIFEVQSDIEYEKFIREEKAKEQYQLDRILSTYKYFNCEMSVEQATIFQALNEYYRQHLTLDSEIIHVFEHLQTAGYDLFILTNGPSIDQRNKLNTLQINRWIPENRWFISEELNSSKPDIEIFNHVAEELGYLSHEFAYIGDNYTNDILGASQAGWHAIHYTHPTHRRDNPNHPTTIQHISEIINLFS</sequence>
<evidence type="ECO:0000256" key="1">
    <source>
        <dbReference type="ARBA" id="ARBA00001946"/>
    </source>
</evidence>
<evidence type="ECO:0000256" key="3">
    <source>
        <dbReference type="ARBA" id="ARBA00022801"/>
    </source>
</evidence>
<keyword evidence="4" id="KW-0460">Magnesium</keyword>
<evidence type="ECO:0000313" key="6">
    <source>
        <dbReference type="Proteomes" id="UP000306420"/>
    </source>
</evidence>
<dbReference type="SUPFAM" id="SSF56784">
    <property type="entry name" value="HAD-like"/>
    <property type="match status" value="1"/>
</dbReference>
<accession>A0A5R9DXK2</accession>
<evidence type="ECO:0000256" key="2">
    <source>
        <dbReference type="ARBA" id="ARBA00022723"/>
    </source>
</evidence>
<dbReference type="InterPro" id="IPR041492">
    <property type="entry name" value="HAD_2"/>
</dbReference>
<dbReference type="Gene3D" id="1.10.150.520">
    <property type="match status" value="1"/>
</dbReference>
<dbReference type="Gene3D" id="3.40.50.1000">
    <property type="entry name" value="HAD superfamily/HAD-like"/>
    <property type="match status" value="1"/>
</dbReference>
<dbReference type="PANTHER" id="PTHR46470:SF2">
    <property type="entry name" value="GLYCERALDEHYDE 3-PHOSPHATE PHOSPHATASE"/>
    <property type="match status" value="1"/>
</dbReference>
<proteinExistence type="predicted"/>
<dbReference type="InterPro" id="IPR036412">
    <property type="entry name" value="HAD-like_sf"/>
</dbReference>
<dbReference type="GO" id="GO:0046872">
    <property type="term" value="F:metal ion binding"/>
    <property type="evidence" value="ECO:0007669"/>
    <property type="project" value="UniProtKB-KW"/>
</dbReference>
<protein>
    <submittedName>
        <fullName evidence="5">HAD family hydrolase</fullName>
    </submittedName>
</protein>
<dbReference type="OrthoDB" id="25198at2"/>
<organism evidence="5 6">
    <name type="scientific">Ruoffia tabacinasalis</name>
    <dbReference type="NCBI Taxonomy" id="87458"/>
    <lineage>
        <taxon>Bacteria</taxon>
        <taxon>Bacillati</taxon>
        <taxon>Bacillota</taxon>
        <taxon>Bacilli</taxon>
        <taxon>Lactobacillales</taxon>
        <taxon>Aerococcaceae</taxon>
        <taxon>Ruoffia</taxon>
    </lineage>
</organism>
<dbReference type="AlphaFoldDB" id="A0A5R9DXK2"/>
<dbReference type="InterPro" id="IPR023214">
    <property type="entry name" value="HAD_sf"/>
</dbReference>
<keyword evidence="2" id="KW-0479">Metal-binding</keyword>
<dbReference type="SFLD" id="SFLDG01129">
    <property type="entry name" value="C1.5:_HAD__Beta-PGM__Phosphata"/>
    <property type="match status" value="1"/>
</dbReference>
<evidence type="ECO:0000256" key="4">
    <source>
        <dbReference type="ARBA" id="ARBA00022842"/>
    </source>
</evidence>